<comment type="caution">
    <text evidence="1">The sequence shown here is derived from an EMBL/GenBank/DDBJ whole genome shotgun (WGS) entry which is preliminary data.</text>
</comment>
<reference evidence="1 2" key="1">
    <citation type="submission" date="2019-07" db="EMBL/GenBank/DDBJ databases">
        <title>Draft genome Sequence of Chlorobium phaeovibrioides sp. strain PhvTcv-s14, from the Phylum Chlorobi.</title>
        <authorList>
            <person name="Babenko V."/>
            <person name="Boldyreva D."/>
            <person name="Kanygina A."/>
            <person name="Selezneva O."/>
            <person name="Akopiyan T."/>
            <person name="Lunina O."/>
        </authorList>
    </citation>
    <scope>NUCLEOTIDE SEQUENCE [LARGE SCALE GENOMIC DNA]</scope>
    <source>
        <strain evidence="1 2">GrTcv12</strain>
    </source>
</reference>
<dbReference type="AlphaFoldDB" id="A0A5M8ID88"/>
<organism evidence="1 2">
    <name type="scientific">Chlorobium phaeovibrioides</name>
    <dbReference type="NCBI Taxonomy" id="1094"/>
    <lineage>
        <taxon>Bacteria</taxon>
        <taxon>Pseudomonadati</taxon>
        <taxon>Chlorobiota</taxon>
        <taxon>Chlorobiia</taxon>
        <taxon>Chlorobiales</taxon>
        <taxon>Chlorobiaceae</taxon>
        <taxon>Chlorobium/Pelodictyon group</taxon>
        <taxon>Chlorobium</taxon>
    </lineage>
</organism>
<gene>
    <name evidence="1" type="ORF">FP507_03780</name>
</gene>
<protein>
    <submittedName>
        <fullName evidence="1">Uncharacterized protein</fullName>
    </submittedName>
</protein>
<accession>A0A5M8ID88</accession>
<dbReference type="Gene3D" id="3.40.630.30">
    <property type="match status" value="1"/>
</dbReference>
<dbReference type="RefSeq" id="WP_151419283.1">
    <property type="nucleotide sequence ID" value="NZ_VMRG01000001.1"/>
</dbReference>
<name>A0A5M8ID88_CHLPH</name>
<dbReference type="InterPro" id="IPR016181">
    <property type="entry name" value="Acyl_CoA_acyltransferase"/>
</dbReference>
<evidence type="ECO:0000313" key="2">
    <source>
        <dbReference type="Proteomes" id="UP000327458"/>
    </source>
</evidence>
<proteinExistence type="predicted"/>
<evidence type="ECO:0000313" key="1">
    <source>
        <dbReference type="EMBL" id="KAA6232309.1"/>
    </source>
</evidence>
<dbReference type="SUPFAM" id="SSF55729">
    <property type="entry name" value="Acyl-CoA N-acyltransferases (Nat)"/>
    <property type="match status" value="1"/>
</dbReference>
<dbReference type="Proteomes" id="UP000327458">
    <property type="component" value="Unassembled WGS sequence"/>
</dbReference>
<dbReference type="EMBL" id="VMRG01000001">
    <property type="protein sequence ID" value="KAA6232309.1"/>
    <property type="molecule type" value="Genomic_DNA"/>
</dbReference>
<sequence length="330" mass="38404">MVWIAMLCMMKVRWTVLEGEERTSGTRLRILFSGDETDCTYVTKMAFNGEYRVVSAGKLPPRLFLLMARANVLNCDIMFFRYERKKMSLSARRHEFILPLWIGSSIELPISAENKSARSDVRRIIRNNLSYRIEDSPSSIENFINEFWIPTIQQRYPDKDTDRMRNGEWRKYRCELLVVQNGSFDLSGAVIRYGDSVPLIWMNGLKNGDLSLWKIGGISASYYFAGKYLHENGYDSVNLGLSRPFLNDGVLMYKKKWNPLFWRSDAYSVLLKVMNDSCAMRAFLARNQFFSYHSDELCTTVFDDGVPEEKDVPFFKGIDCIKHIDLNTFF</sequence>